<dbReference type="GO" id="GO:0003700">
    <property type="term" value="F:DNA-binding transcription factor activity"/>
    <property type="evidence" value="ECO:0007669"/>
    <property type="project" value="TreeGrafter"/>
</dbReference>
<keyword evidence="2 4" id="KW-0238">DNA-binding</keyword>
<evidence type="ECO:0000256" key="1">
    <source>
        <dbReference type="ARBA" id="ARBA00023015"/>
    </source>
</evidence>
<evidence type="ECO:0000256" key="3">
    <source>
        <dbReference type="ARBA" id="ARBA00023163"/>
    </source>
</evidence>
<keyword evidence="8" id="KW-1185">Reference proteome</keyword>
<keyword evidence="3" id="KW-0804">Transcription</keyword>
<dbReference type="GO" id="GO:0000976">
    <property type="term" value="F:transcription cis-regulatory region binding"/>
    <property type="evidence" value="ECO:0007669"/>
    <property type="project" value="TreeGrafter"/>
</dbReference>
<dbReference type="PANTHER" id="PTHR30055:SF234">
    <property type="entry name" value="HTH-TYPE TRANSCRIPTIONAL REGULATOR BETI"/>
    <property type="match status" value="1"/>
</dbReference>
<feature type="domain" description="HTH tetR-type" evidence="6">
    <location>
        <begin position="13"/>
        <end position="73"/>
    </location>
</feature>
<organism evidence="7 8">
    <name type="scientific">Lipingzhangella halophila</name>
    <dbReference type="NCBI Taxonomy" id="1783352"/>
    <lineage>
        <taxon>Bacteria</taxon>
        <taxon>Bacillati</taxon>
        <taxon>Actinomycetota</taxon>
        <taxon>Actinomycetes</taxon>
        <taxon>Streptosporangiales</taxon>
        <taxon>Nocardiopsidaceae</taxon>
        <taxon>Lipingzhangella</taxon>
    </lineage>
</organism>
<evidence type="ECO:0000256" key="5">
    <source>
        <dbReference type="SAM" id="MobiDB-lite"/>
    </source>
</evidence>
<evidence type="ECO:0000256" key="2">
    <source>
        <dbReference type="ARBA" id="ARBA00023125"/>
    </source>
</evidence>
<keyword evidence="1" id="KW-0805">Transcription regulation</keyword>
<reference evidence="7 8" key="1">
    <citation type="submission" date="2020-08" db="EMBL/GenBank/DDBJ databases">
        <title>Sequencing the genomes of 1000 actinobacteria strains.</title>
        <authorList>
            <person name="Klenk H.-P."/>
        </authorList>
    </citation>
    <scope>NUCLEOTIDE SEQUENCE [LARGE SCALE GENOMIC DNA]</scope>
    <source>
        <strain evidence="7 8">DSM 102030</strain>
    </source>
</reference>
<feature type="DNA-binding region" description="H-T-H motif" evidence="4">
    <location>
        <begin position="36"/>
        <end position="55"/>
    </location>
</feature>
<accession>A0A7W7RCS0</accession>
<dbReference type="EMBL" id="JACHJT010000001">
    <property type="protein sequence ID" value="MBB4929569.1"/>
    <property type="molecule type" value="Genomic_DNA"/>
</dbReference>
<proteinExistence type="predicted"/>
<dbReference type="InterPro" id="IPR001647">
    <property type="entry name" value="HTH_TetR"/>
</dbReference>
<dbReference type="Proteomes" id="UP000523007">
    <property type="component" value="Unassembled WGS sequence"/>
</dbReference>
<dbReference type="Gene3D" id="1.10.357.10">
    <property type="entry name" value="Tetracycline Repressor, domain 2"/>
    <property type="match status" value="1"/>
</dbReference>
<comment type="caution">
    <text evidence="7">The sequence shown here is derived from an EMBL/GenBank/DDBJ whole genome shotgun (WGS) entry which is preliminary data.</text>
</comment>
<evidence type="ECO:0000256" key="4">
    <source>
        <dbReference type="PROSITE-ProRule" id="PRU00335"/>
    </source>
</evidence>
<gene>
    <name evidence="7" type="ORF">F4561_000389</name>
</gene>
<dbReference type="PANTHER" id="PTHR30055">
    <property type="entry name" value="HTH-TYPE TRANSCRIPTIONAL REGULATOR RUTR"/>
    <property type="match status" value="1"/>
</dbReference>
<sequence length="256" mass="28532">MMAREETGRSRQVRRAHSVLDATAEWVAKVGIDKTTLEDVARTAGISKSTLYLHWNTREGLMTALLRRERVTLVSDIRDRVAAEGAGAASPASLYRNFMLAVVDRPLLYPDALNPSSEVVRGLVSHKRNRPPADDTLQAEAVRYLADMRDRGLVRTDHSVRELGNTVYSVVAGFLSLRPHVPEPLTLPDEHRADLLADTIDRVLDPGRELSDGEVAERSRLTHQYLERMQHAARHKFDLSLGTETPGTPDDEEPTA</sequence>
<name>A0A7W7RCS0_9ACTN</name>
<evidence type="ECO:0000313" key="7">
    <source>
        <dbReference type="EMBL" id="MBB4929569.1"/>
    </source>
</evidence>
<evidence type="ECO:0000259" key="6">
    <source>
        <dbReference type="PROSITE" id="PS50977"/>
    </source>
</evidence>
<dbReference type="SUPFAM" id="SSF46689">
    <property type="entry name" value="Homeodomain-like"/>
    <property type="match status" value="1"/>
</dbReference>
<dbReference type="InterPro" id="IPR050109">
    <property type="entry name" value="HTH-type_TetR-like_transc_reg"/>
</dbReference>
<dbReference type="InterPro" id="IPR009057">
    <property type="entry name" value="Homeodomain-like_sf"/>
</dbReference>
<feature type="region of interest" description="Disordered" evidence="5">
    <location>
        <begin position="236"/>
        <end position="256"/>
    </location>
</feature>
<dbReference type="AlphaFoldDB" id="A0A7W7RCS0"/>
<dbReference type="Pfam" id="PF00440">
    <property type="entry name" value="TetR_N"/>
    <property type="match status" value="1"/>
</dbReference>
<evidence type="ECO:0000313" key="8">
    <source>
        <dbReference type="Proteomes" id="UP000523007"/>
    </source>
</evidence>
<dbReference type="PROSITE" id="PS50977">
    <property type="entry name" value="HTH_TETR_2"/>
    <property type="match status" value="1"/>
</dbReference>
<dbReference type="PRINTS" id="PR00455">
    <property type="entry name" value="HTHTETR"/>
</dbReference>
<dbReference type="RefSeq" id="WP_184574163.1">
    <property type="nucleotide sequence ID" value="NZ_JACHJT010000001.1"/>
</dbReference>
<protein>
    <submittedName>
        <fullName evidence="7">AcrR family transcriptional regulator</fullName>
    </submittedName>
</protein>